<protein>
    <recommendedName>
        <fullName evidence="2">PGG domain-containing protein</fullName>
    </recommendedName>
</protein>
<dbReference type="SUPFAM" id="SSF48403">
    <property type="entry name" value="Ankyrin repeat"/>
    <property type="match status" value="1"/>
</dbReference>
<accession>A0A5J5A041</accession>
<keyword evidence="1" id="KW-1133">Transmembrane helix</keyword>
<dbReference type="OrthoDB" id="1925304at2759"/>
<feature type="transmembrane region" description="Helical" evidence="1">
    <location>
        <begin position="517"/>
        <end position="539"/>
    </location>
</feature>
<dbReference type="InterPro" id="IPR002110">
    <property type="entry name" value="Ankyrin_rpt"/>
</dbReference>
<dbReference type="Gene3D" id="1.25.40.20">
    <property type="entry name" value="Ankyrin repeat-containing domain"/>
    <property type="match status" value="1"/>
</dbReference>
<dbReference type="PANTHER" id="PTHR24177:SF292">
    <property type="entry name" value="ANKYRIN REPEAT FAMILY PROTEIN-RELATED"/>
    <property type="match status" value="1"/>
</dbReference>
<feature type="transmembrane region" description="Helical" evidence="1">
    <location>
        <begin position="559"/>
        <end position="585"/>
    </location>
</feature>
<dbReference type="GO" id="GO:0016020">
    <property type="term" value="C:membrane"/>
    <property type="evidence" value="ECO:0007669"/>
    <property type="project" value="TreeGrafter"/>
</dbReference>
<dbReference type="InterPro" id="IPR026961">
    <property type="entry name" value="PGG_dom"/>
</dbReference>
<organism evidence="3 4">
    <name type="scientific">Nyssa sinensis</name>
    <dbReference type="NCBI Taxonomy" id="561372"/>
    <lineage>
        <taxon>Eukaryota</taxon>
        <taxon>Viridiplantae</taxon>
        <taxon>Streptophyta</taxon>
        <taxon>Embryophyta</taxon>
        <taxon>Tracheophyta</taxon>
        <taxon>Spermatophyta</taxon>
        <taxon>Magnoliopsida</taxon>
        <taxon>eudicotyledons</taxon>
        <taxon>Gunneridae</taxon>
        <taxon>Pentapetalae</taxon>
        <taxon>asterids</taxon>
        <taxon>Cornales</taxon>
        <taxon>Nyssaceae</taxon>
        <taxon>Nyssa</taxon>
    </lineage>
</organism>
<keyword evidence="4" id="KW-1185">Reference proteome</keyword>
<keyword evidence="1" id="KW-0472">Membrane</keyword>
<proteinExistence type="predicted"/>
<dbReference type="Proteomes" id="UP000325577">
    <property type="component" value="Linkage Group LG4"/>
</dbReference>
<evidence type="ECO:0000313" key="3">
    <source>
        <dbReference type="EMBL" id="KAA8523318.1"/>
    </source>
</evidence>
<keyword evidence="1" id="KW-0812">Transmembrane</keyword>
<evidence type="ECO:0000313" key="4">
    <source>
        <dbReference type="Proteomes" id="UP000325577"/>
    </source>
</evidence>
<dbReference type="EMBL" id="CM018047">
    <property type="protein sequence ID" value="KAA8523318.1"/>
    <property type="molecule type" value="Genomic_DNA"/>
</dbReference>
<feature type="transmembrane region" description="Helical" evidence="1">
    <location>
        <begin position="476"/>
        <end position="497"/>
    </location>
</feature>
<evidence type="ECO:0000256" key="1">
    <source>
        <dbReference type="SAM" id="Phobius"/>
    </source>
</evidence>
<name>A0A5J5A041_9ASTE</name>
<dbReference type="Pfam" id="PF13637">
    <property type="entry name" value="Ank_4"/>
    <property type="match status" value="1"/>
</dbReference>
<feature type="domain" description="PGG" evidence="2">
    <location>
        <begin position="471"/>
        <end position="584"/>
    </location>
</feature>
<evidence type="ECO:0000259" key="2">
    <source>
        <dbReference type="Pfam" id="PF13962"/>
    </source>
</evidence>
<feature type="transmembrane region" description="Helical" evidence="1">
    <location>
        <begin position="591"/>
        <end position="616"/>
    </location>
</feature>
<dbReference type="Pfam" id="PF13962">
    <property type="entry name" value="PGG"/>
    <property type="match status" value="1"/>
</dbReference>
<reference evidence="3 4" key="1">
    <citation type="submission" date="2019-09" db="EMBL/GenBank/DDBJ databases">
        <title>A chromosome-level genome assembly of the Chinese tupelo Nyssa sinensis.</title>
        <authorList>
            <person name="Yang X."/>
            <person name="Kang M."/>
            <person name="Yang Y."/>
            <person name="Xiong H."/>
            <person name="Wang M."/>
            <person name="Zhang Z."/>
            <person name="Wang Z."/>
            <person name="Wu H."/>
            <person name="Ma T."/>
            <person name="Liu J."/>
            <person name="Xi Z."/>
        </authorList>
    </citation>
    <scope>NUCLEOTIDE SEQUENCE [LARGE SCALE GENOMIC DNA]</scope>
    <source>
        <strain evidence="3">J267</strain>
        <tissue evidence="3">Leaf</tissue>
    </source>
</reference>
<dbReference type="PANTHER" id="PTHR24177">
    <property type="entry name" value="CASKIN"/>
    <property type="match status" value="1"/>
</dbReference>
<dbReference type="SMART" id="SM00248">
    <property type="entry name" value="ANK"/>
    <property type="match status" value="5"/>
</dbReference>
<gene>
    <name evidence="3" type="ORF">F0562_009741</name>
</gene>
<dbReference type="AlphaFoldDB" id="A0A5J5A041"/>
<sequence>MALATPLTSEARSNAVQNKAAERDLSWYLPLYKAAIKGDWESARKIFKDDPDAITARITKTFDTVLLVAATGQSIYFLEQLVEMMSPEALALANKGGDTALHILAGVGKIERAKLLVKKNPDLPNKWNAVRDLPLHFAAMVGHKDMIQYLLTITKEDMEPKPFEDELGAKLMSSLITSGLYDVALYLLQRYPKLATAHPSPLIVIAQKPSAFPSGGHLNFWQQLIYACIPVKFKNFPNHQNGGDVENPSDNSQLCAQVCHWFRLFRESHFISVCQKLHGVVWKVIELSVPQIKHIRDTKLIHHQAIQLVKCFCTEVICLENKKASSILRQPFVLGAQFGIHEIVEEILESFPASISFGDEQNHTVFHLAVMNRHENVFNLIYQMGEYKQFLSMFIDKSGNNIYHLAGKLAPKHRLNLVSGAALQMQRELQWFKEVEKFVLPPHKEAENSVGKTPAMVFTEAHNDLVKEGQQWMKDAANSCTVAAALIATVVFAAAITVPGGNNGENGIPIFSREKGFIIFAIFDAISLFSSLSSVLMFLSILTSRYSEADFLYALPKRLIIGLLTLFLSIAALMIAFSSAIYLVFGHRKTWFLIPVAAAACLPITLFVFLQFPLLVDIIRFTYGRGLFWKQGERILQ</sequence>
<dbReference type="InterPro" id="IPR036770">
    <property type="entry name" value="Ankyrin_rpt-contain_sf"/>
</dbReference>